<dbReference type="AlphaFoldDB" id="A0A9D9DIW4"/>
<dbReference type="EMBL" id="JADIMY010000045">
    <property type="protein sequence ID" value="MBO8427336.1"/>
    <property type="molecule type" value="Genomic_DNA"/>
</dbReference>
<sequence length="102" mass="11505">MKAIKINVIKKVNHLDLISKYENKIENPCSLNIGDTFIVKDYDEIPKGMCVSAYISLYPFIMSLLSGGSNIYHSWMKDDKSALVSCNDGFRPVSFLLEVVNI</sequence>
<dbReference type="NCBIfam" id="TIGR04076">
    <property type="entry name" value="TIGR04076 family protein"/>
    <property type="match status" value="1"/>
</dbReference>
<evidence type="ECO:0000313" key="2">
    <source>
        <dbReference type="Proteomes" id="UP000823613"/>
    </source>
</evidence>
<evidence type="ECO:0000313" key="1">
    <source>
        <dbReference type="EMBL" id="MBO8427336.1"/>
    </source>
</evidence>
<proteinExistence type="predicted"/>
<reference evidence="1" key="2">
    <citation type="journal article" date="2021" name="PeerJ">
        <title>Extensive microbial diversity within the chicken gut microbiome revealed by metagenomics and culture.</title>
        <authorList>
            <person name="Gilroy R."/>
            <person name="Ravi A."/>
            <person name="Getino M."/>
            <person name="Pursley I."/>
            <person name="Horton D.L."/>
            <person name="Alikhan N.F."/>
            <person name="Baker D."/>
            <person name="Gharbi K."/>
            <person name="Hall N."/>
            <person name="Watson M."/>
            <person name="Adriaenssens E.M."/>
            <person name="Foster-Nyarko E."/>
            <person name="Jarju S."/>
            <person name="Secka A."/>
            <person name="Antonio M."/>
            <person name="Oren A."/>
            <person name="Chaudhuri R.R."/>
            <person name="La Ragione R."/>
            <person name="Hildebrand F."/>
            <person name="Pallen M.J."/>
        </authorList>
    </citation>
    <scope>NUCLEOTIDE SEQUENCE</scope>
    <source>
        <strain evidence="1">11159</strain>
    </source>
</reference>
<protein>
    <submittedName>
        <fullName evidence="1">TIGR04076 family protein</fullName>
    </submittedName>
</protein>
<accession>A0A9D9DIW4</accession>
<dbReference type="Proteomes" id="UP000823613">
    <property type="component" value="Unassembled WGS sequence"/>
</dbReference>
<gene>
    <name evidence="1" type="ORF">IAC58_02095</name>
</gene>
<reference evidence="1" key="1">
    <citation type="submission" date="2020-10" db="EMBL/GenBank/DDBJ databases">
        <authorList>
            <person name="Gilroy R."/>
        </authorList>
    </citation>
    <scope>NUCLEOTIDE SEQUENCE</scope>
    <source>
        <strain evidence="1">11159</strain>
    </source>
</reference>
<dbReference type="InterPro" id="IPR023811">
    <property type="entry name" value="CHP04076"/>
</dbReference>
<organism evidence="1 2">
    <name type="scientific">Candidatus Onthovivens merdipullorum</name>
    <dbReference type="NCBI Taxonomy" id="2840889"/>
    <lineage>
        <taxon>Bacteria</taxon>
        <taxon>Bacillati</taxon>
        <taxon>Bacillota</taxon>
        <taxon>Bacilli</taxon>
        <taxon>Bacillales</taxon>
        <taxon>Candidatus Onthovivens</taxon>
    </lineage>
</organism>
<name>A0A9D9DIW4_9BACL</name>
<comment type="caution">
    <text evidence="1">The sequence shown here is derived from an EMBL/GenBank/DDBJ whole genome shotgun (WGS) entry which is preliminary data.</text>
</comment>